<evidence type="ECO:0008006" key="3">
    <source>
        <dbReference type="Google" id="ProtNLM"/>
    </source>
</evidence>
<dbReference type="EMBL" id="WJBU01000007">
    <property type="protein sequence ID" value="MRD47330.1"/>
    <property type="molecule type" value="Genomic_DNA"/>
</dbReference>
<sequence length="116" mass="12979">MLLAALLPIANTAVAGDADFVLSNRTGYDIESVFVVPTKQKNWGKDHLGDGILANGKSRKISFDKQSTNCVYDIAIHWVGYDSSHDRSWERIDLCAIHKISLYYNEKTDVTTMKAE</sequence>
<evidence type="ECO:0000313" key="2">
    <source>
        <dbReference type="Proteomes" id="UP000487350"/>
    </source>
</evidence>
<proteinExistence type="predicted"/>
<name>A0A844ASB7_9BURK</name>
<reference evidence="1 2" key="1">
    <citation type="submission" date="2019-11" db="EMBL/GenBank/DDBJ databases">
        <title>Caenimonas koreensis gen. nov., sp. nov., isolated from activated sludge.</title>
        <authorList>
            <person name="Seung H.R."/>
        </authorList>
    </citation>
    <scope>NUCLEOTIDE SEQUENCE [LARGE SCALE GENOMIC DNA]</scope>
    <source>
        <strain evidence="1 2">EMB320</strain>
    </source>
</reference>
<organism evidence="1 2">
    <name type="scientific">Caenimonas koreensis DSM 17982</name>
    <dbReference type="NCBI Taxonomy" id="1121255"/>
    <lineage>
        <taxon>Bacteria</taxon>
        <taxon>Pseudomonadati</taxon>
        <taxon>Pseudomonadota</taxon>
        <taxon>Betaproteobacteria</taxon>
        <taxon>Burkholderiales</taxon>
        <taxon>Comamonadaceae</taxon>
        <taxon>Caenimonas</taxon>
    </lineage>
</organism>
<dbReference type="Proteomes" id="UP000487350">
    <property type="component" value="Unassembled WGS sequence"/>
</dbReference>
<gene>
    <name evidence="1" type="ORF">GHT07_08560</name>
</gene>
<accession>A0A844ASB7</accession>
<protein>
    <recommendedName>
        <fullName evidence="3">Argininosuccinate lyase</fullName>
    </recommendedName>
</protein>
<comment type="caution">
    <text evidence="1">The sequence shown here is derived from an EMBL/GenBank/DDBJ whole genome shotgun (WGS) entry which is preliminary data.</text>
</comment>
<evidence type="ECO:0000313" key="1">
    <source>
        <dbReference type="EMBL" id="MRD47330.1"/>
    </source>
</evidence>
<dbReference type="OrthoDB" id="6898737at2"/>
<dbReference type="AlphaFoldDB" id="A0A844ASB7"/>
<keyword evidence="2" id="KW-1185">Reference proteome</keyword>